<dbReference type="InterPro" id="IPR049468">
    <property type="entry name" value="Restrct_endonuc-II-like_dom"/>
</dbReference>
<dbReference type="PANTHER" id="PTHR10887:SF530">
    <property type="entry name" value="SUPERFAMILY I DNA HELICASES"/>
    <property type="match status" value="1"/>
</dbReference>
<protein>
    <recommendedName>
        <fullName evidence="8">DNA helicase</fullName>
    </recommendedName>
</protein>
<dbReference type="Pfam" id="PF13195">
    <property type="entry name" value="DUF4011"/>
    <property type="match status" value="1"/>
</dbReference>
<evidence type="ECO:0000259" key="3">
    <source>
        <dbReference type="Pfam" id="PF13086"/>
    </source>
</evidence>
<evidence type="ECO:0000259" key="5">
    <source>
        <dbReference type="Pfam" id="PF18741"/>
    </source>
</evidence>
<feature type="domain" description="DNA2/NAM7 helicase-like C-terminal" evidence="4">
    <location>
        <begin position="1020"/>
        <end position="1212"/>
    </location>
</feature>
<dbReference type="SUPFAM" id="SSF52980">
    <property type="entry name" value="Restriction endonuclease-like"/>
    <property type="match status" value="1"/>
</dbReference>
<dbReference type="InterPro" id="IPR027417">
    <property type="entry name" value="P-loop_NTPase"/>
</dbReference>
<dbReference type="InterPro" id="IPR011335">
    <property type="entry name" value="Restrct_endonuc-II-like"/>
</dbReference>
<dbReference type="Pfam" id="PF13086">
    <property type="entry name" value="AAA_11"/>
    <property type="match status" value="1"/>
</dbReference>
<dbReference type="Pfam" id="PF18741">
    <property type="entry name" value="MTES_1575"/>
    <property type="match status" value="1"/>
</dbReference>
<dbReference type="Gene3D" id="3.40.960.10">
    <property type="entry name" value="VSR Endonuclease"/>
    <property type="match status" value="1"/>
</dbReference>
<dbReference type="InterPro" id="IPR045055">
    <property type="entry name" value="DNA2/NAM7-like"/>
</dbReference>
<organism evidence="6 7">
    <name type="scientific">Solemya pervernicosa gill symbiont</name>
    <dbReference type="NCBI Taxonomy" id="642797"/>
    <lineage>
        <taxon>Bacteria</taxon>
        <taxon>Pseudomonadati</taxon>
        <taxon>Pseudomonadota</taxon>
        <taxon>Gammaproteobacteria</taxon>
        <taxon>sulfur-oxidizing symbionts</taxon>
    </lineage>
</organism>
<evidence type="ECO:0000256" key="1">
    <source>
        <dbReference type="SAM" id="Coils"/>
    </source>
</evidence>
<evidence type="ECO:0000259" key="2">
    <source>
        <dbReference type="Pfam" id="PF11784"/>
    </source>
</evidence>
<dbReference type="Gene3D" id="3.40.50.300">
    <property type="entry name" value="P-loop containing nucleotide triphosphate hydrolases"/>
    <property type="match status" value="3"/>
</dbReference>
<dbReference type="Pfam" id="PF11784">
    <property type="entry name" value="DUF3320"/>
    <property type="match status" value="1"/>
</dbReference>
<evidence type="ECO:0000259" key="4">
    <source>
        <dbReference type="Pfam" id="PF13087"/>
    </source>
</evidence>
<evidence type="ECO:0000313" key="7">
    <source>
        <dbReference type="Proteomes" id="UP000191110"/>
    </source>
</evidence>
<accession>A0A1T2L9J5</accession>
<keyword evidence="7" id="KW-1185">Reference proteome</keyword>
<dbReference type="Pfam" id="PF13087">
    <property type="entry name" value="AAA_12"/>
    <property type="match status" value="1"/>
</dbReference>
<dbReference type="InterPro" id="IPR047187">
    <property type="entry name" value="SF1_C_Upf1"/>
</dbReference>
<reference evidence="6 7" key="1">
    <citation type="submission" date="2016-11" db="EMBL/GenBank/DDBJ databases">
        <title>Mixed transmission modes and dynamic genome evolution in an obligate animal-bacterial symbiosis.</title>
        <authorList>
            <person name="Russell S.L."/>
            <person name="Corbett-Detig R.B."/>
            <person name="Cavanaugh C.M."/>
        </authorList>
    </citation>
    <scope>NUCLEOTIDE SEQUENCE [LARGE SCALE GENOMIC DNA]</scope>
    <source>
        <strain evidence="6">Sveles-Q1</strain>
    </source>
</reference>
<proteinExistence type="predicted"/>
<dbReference type="PANTHER" id="PTHR10887">
    <property type="entry name" value="DNA2/NAM7 HELICASE FAMILY"/>
    <property type="match status" value="1"/>
</dbReference>
<keyword evidence="1" id="KW-0175">Coiled coil</keyword>
<dbReference type="Proteomes" id="UP000191110">
    <property type="component" value="Unassembled WGS sequence"/>
</dbReference>
<feature type="domain" description="Restriction endonuclease type II-like" evidence="5">
    <location>
        <begin position="1259"/>
        <end position="1356"/>
    </location>
</feature>
<evidence type="ECO:0008006" key="8">
    <source>
        <dbReference type="Google" id="ProtNLM"/>
    </source>
</evidence>
<dbReference type="FunFam" id="3.40.50.300:FF:002063">
    <property type="entry name" value="DNA helicase related protein"/>
    <property type="match status" value="1"/>
</dbReference>
<sequence>MMSTDAIARLEVSRKELLDLGLRNPLINHRTRAKQVKVVDELSAEIIRILVAEGRSMSFDALPDKKVEELVERENEEGGNANAVNWEDLLAQPDEELAEGQLADRYTDNKLQTNMVSEKLQSRLLSIHNDARSYLEEQGVNILYLALGFLHWYEAPTAKEARRAPLLLIPVELLRANAQERFQLFYTGEDVGDNLSLSEKLKAKFNIELPKVESSDDLDVNAYMESVADAVKSDERWSVEANEITLGFFSFGKFLMYKDLDAEVWSEEARGDGFSILDSLLTDGFKEPESTFGDETHIDEVISPADVHQVKDADSTQILAILDVNAGRNLVLQGPPGTGKSQTITNIIAECIGNGRKVLFVSEKMAALDVVKRRLDEVGLGDAVLELHSHKTNKKQVLAELDRTLHQGKPVVENPTDDIETLTRLRDELNAYCDAINKPIGNTRTSFINALGFALNSHLGDIEVQPFDFAEMASWSESDYRSARMEIEKLDRHLAESGTPNKSPFKSSRLNEFLPSQRPRLESALEIGQKDTNALRIGSTELAQSMGLQSPEHREEVEVICRAARRAMEAPHLEGLALSSAEWQGRRDELASLISSGKALSQAHERFDEWVIDEVWQQDLIDVRQQYVTMGPKWWRFISGDFRRAKARLQGLCRKPLHKDVGETISMIDTILDSQKHQKQYNQLSELGASLFGAQWKKSESDWDVLEKLTEWVVKLYRDVGDGVVPEGIVNFLSGSPKVDEIKSKVDGVEAQLQEHQHAMEQVADLLQLNLKEGTKAHWGLTLDKQSDYLSYWRKSIDSLFHLVRFNQLSDELSKKGLGFVVSVSKDWTHGENSLLKLFDYSWYNGLVEKAYVETPSIKMFDRTHHTHMLDEFTRLDHLLFRHNQARLAAKHWKSLPKLSGGGELHIINREINKKRKHMPIRRLMSEAGRAIQAIKPVYMMSPMSIATYVPPGSVQFDLVVFDEASQVKPVDAFGAIIRGSQTVVVGDSKQLPPTSFFDSLVESDDEDDFENVADMESILSLFLGKGAPERMLRWHYRSRHDSLIAVSNYEFYDSRLVVFPSPGANPTARGLRLHHLTETAYDRGKTRSNPEEAKAVAKAVMEHAKTQPDLTLGVVAFSTAQRDAIELQLELLRRAEPSCEPFFNEGEREPFFVKNLENVQGDERDVIFISIGYGKTADGYMAMSFGPLNRDGGERRLNVLISRARLAMDVFSNFIGDDIDLNRTKARGVVALKNFLAYAKTGVLQQPYSTGKEPDSPFEEAVIKTLVQNGIEVEPQVGTAGFFIDLAVKDQENPGRYILGIECDGATYHSSRSARDRDRLRQEVLEGLGWRLHRIWSTEWYRNPEQEIERALAAIDKAKLDYRNGVAAQPPKPKAKTEIAKIERDKSAQGEDVPHNISIPYKRAALHIPLGNRELHELPTTQLLTSLLQVVDLESPIHKTELIRRVTEGAGLKRSGSRIQTAVQTAIDHGVREQKIAQKGDFIWHPEMSEPDVRDRSELDATMKKFEFVAPDEIRVALHKAVESGFSLSDEDAVSSATRLLGFQRVTAQAKSIIDNQLSSLLNDGTLVSKNRMISLG</sequence>
<comment type="caution">
    <text evidence="6">The sequence shown here is derived from an EMBL/GenBank/DDBJ whole genome shotgun (WGS) entry which is preliminary data.</text>
</comment>
<feature type="coiled-coil region" evidence="1">
    <location>
        <begin position="739"/>
        <end position="766"/>
    </location>
</feature>
<dbReference type="InterPro" id="IPR025103">
    <property type="entry name" value="DUF4011"/>
</dbReference>
<gene>
    <name evidence="6" type="ORF">BOW53_02700</name>
</gene>
<evidence type="ECO:0000313" key="6">
    <source>
        <dbReference type="EMBL" id="OOZ41761.1"/>
    </source>
</evidence>
<dbReference type="InterPro" id="IPR041679">
    <property type="entry name" value="DNA2/NAM7-like_C"/>
</dbReference>
<feature type="domain" description="DUF3320" evidence="2">
    <location>
        <begin position="1415"/>
        <end position="1461"/>
    </location>
</feature>
<dbReference type="EMBL" id="MPRL01000006">
    <property type="protein sequence ID" value="OOZ41761.1"/>
    <property type="molecule type" value="Genomic_DNA"/>
</dbReference>
<dbReference type="GO" id="GO:0004386">
    <property type="term" value="F:helicase activity"/>
    <property type="evidence" value="ECO:0007669"/>
    <property type="project" value="InterPro"/>
</dbReference>
<dbReference type="FunFam" id="3.40.960.10:FF:000002">
    <property type="entry name" value="DNA helicase related protein"/>
    <property type="match status" value="1"/>
</dbReference>
<dbReference type="InterPro" id="IPR041677">
    <property type="entry name" value="DNA2/NAM7_AAA_11"/>
</dbReference>
<dbReference type="SUPFAM" id="SSF52540">
    <property type="entry name" value="P-loop containing nucleoside triphosphate hydrolases"/>
    <property type="match status" value="2"/>
</dbReference>
<feature type="domain" description="DNA2/NAM7 helicase helicase" evidence="3">
    <location>
        <begin position="956"/>
        <end position="996"/>
    </location>
</feature>
<dbReference type="InterPro" id="IPR021754">
    <property type="entry name" value="DUF3320"/>
</dbReference>
<dbReference type="CDD" id="cd18808">
    <property type="entry name" value="SF1_C_Upf1"/>
    <property type="match status" value="1"/>
</dbReference>
<name>A0A1T2L9J5_9GAMM</name>